<comment type="similarity">
    <text evidence="1">Belongs to the SMC family. SbcC subfamily.</text>
</comment>
<evidence type="ECO:0000256" key="4">
    <source>
        <dbReference type="SAM" id="Coils"/>
    </source>
</evidence>
<dbReference type="OrthoDB" id="9795626at2"/>
<dbReference type="PANTHER" id="PTHR32114:SF2">
    <property type="entry name" value="ABC TRANSPORTER ABCH.3"/>
    <property type="match status" value="1"/>
</dbReference>
<protein>
    <recommendedName>
        <fullName evidence="3">Nuclease SbcCD subunit C</fullName>
    </recommendedName>
</protein>
<feature type="domain" description="Rad50/SbcC-type AAA" evidence="6">
    <location>
        <begin position="6"/>
        <end position="192"/>
    </location>
</feature>
<name>A0A6P2BP83_9ACTN</name>
<dbReference type="AlphaFoldDB" id="A0A6P2BP83"/>
<gene>
    <name evidence="7" type="ORF">EAS64_36745</name>
</gene>
<dbReference type="Pfam" id="PF13558">
    <property type="entry name" value="SbcC_Walker_B"/>
    <property type="match status" value="1"/>
</dbReference>
<dbReference type="PANTHER" id="PTHR32114">
    <property type="entry name" value="ABC TRANSPORTER ABCH.3"/>
    <property type="match status" value="1"/>
</dbReference>
<dbReference type="Gene3D" id="3.40.50.300">
    <property type="entry name" value="P-loop containing nucleotide triphosphate hydrolases"/>
    <property type="match status" value="2"/>
</dbReference>
<dbReference type="SUPFAM" id="SSF52540">
    <property type="entry name" value="P-loop containing nucleoside triphosphate hydrolases"/>
    <property type="match status" value="1"/>
</dbReference>
<evidence type="ECO:0000256" key="5">
    <source>
        <dbReference type="SAM" id="MobiDB-lite"/>
    </source>
</evidence>
<dbReference type="EMBL" id="RPFW01000008">
    <property type="protein sequence ID" value="TVZ00889.1"/>
    <property type="molecule type" value="Genomic_DNA"/>
</dbReference>
<feature type="compositionally biased region" description="Basic and acidic residues" evidence="5">
    <location>
        <begin position="620"/>
        <end position="640"/>
    </location>
</feature>
<organism evidence="7 8">
    <name type="scientific">Trebonia kvetii</name>
    <dbReference type="NCBI Taxonomy" id="2480626"/>
    <lineage>
        <taxon>Bacteria</taxon>
        <taxon>Bacillati</taxon>
        <taxon>Actinomycetota</taxon>
        <taxon>Actinomycetes</taxon>
        <taxon>Streptosporangiales</taxon>
        <taxon>Treboniaceae</taxon>
        <taxon>Trebonia</taxon>
    </lineage>
</organism>
<comment type="subunit">
    <text evidence="2">Heterodimer of SbcC and SbcD.</text>
</comment>
<feature type="region of interest" description="Disordered" evidence="5">
    <location>
        <begin position="665"/>
        <end position="699"/>
    </location>
</feature>
<feature type="coiled-coil region" evidence="4">
    <location>
        <begin position="476"/>
        <end position="510"/>
    </location>
</feature>
<keyword evidence="8" id="KW-1185">Reference proteome</keyword>
<evidence type="ECO:0000256" key="2">
    <source>
        <dbReference type="ARBA" id="ARBA00011322"/>
    </source>
</evidence>
<feature type="coiled-coil region" evidence="4">
    <location>
        <begin position="218"/>
        <end position="273"/>
    </location>
</feature>
<evidence type="ECO:0000256" key="1">
    <source>
        <dbReference type="ARBA" id="ARBA00006930"/>
    </source>
</evidence>
<feature type="compositionally biased region" description="Basic and acidic residues" evidence="5">
    <location>
        <begin position="689"/>
        <end position="698"/>
    </location>
</feature>
<evidence type="ECO:0000256" key="3">
    <source>
        <dbReference type="ARBA" id="ARBA00013368"/>
    </source>
</evidence>
<sequence length="1175" mass="121438">MRPIVLDLHGFGSFRDEAHVDFTDADFFALVGPTGSGKSTVIDAMTFALYGSVPRWGRKGMVSLALAPSVARSTVKLVFEVAGQRYVVARELRRSSGGAGGTVNQRAASLERLADPNGLAMPGDQTFPMAKDLDGVNDAVEKLLGLRYEDFTECVVLPQGQFAAFLHAKPSERQDILLRLLGAEHYRLMMMRANQRASVAGQRAATYGEELLGYADATPEAERQARAAEEALDALGERVAAALPLLSARRADLSAAEDRLRRLRDEAAGLSALRVPDGVGQLDADLAAGRSGLAALRAAERSAEEADGAARAALADGPQQAPLELARAHRAELAKNQAALPGIAADVARLGAHAAEASAAVDTAAATLDEIRVRRDEATRTAETAVERVTALSVEHAKLAAVTIPAGVAQLDERRASAASAVAVAAAALGDAEQAEASARSALAAAAPEAPLAQAARDLADLRTLQADAAVADRAAKRAAAERAAADAALSAAENTRADRAAELDEARRAHVVAGLRPHLVAGEPCPVCEQTVSTLPTPLPADEVDAAKARLAEADRVTASARSAASAATAAAAKAEADVAGNARRRTALSGNLAGVLSGPLAEFPLPAVRAAVAALAPEGDHGDAGRRTGRMADADRGPATDAGPGRQHDALAAAHAEVTELVRARREAEQAAERTAAAARQARERHRAAQADETRAESALADAATALRLARDPLVELGAPSADGLGLAGGWAALAGWAGEQATARAAALAQARDAATHADAERSRLTAAFDHAERGVARQRAVAKAASDDDQRARARLSQVTARIAELGELLAGAPSDEQITEQTARRDRLEAAATAAGTALRAARAERATSETALAALEDTERAARGQLSAARDRVVALGAPALDGHGLLDGWTELVTWASGEVKLREQEAEAAAAEADAARAAIGELTQKLALDLADAGIDLAAETLATSAAAAVTGAVAAARATTRRIAERRAQAAGLVGRQQTAQEEQQVAHLLGNLLQARQFPQWLVSEALDDLVAIASQTLAALSSGQFDLAHEKGDLFVIDHADADARRSVRTLSGGETFQASLALALALSSQISSLAVAGAARLDSIFLDEGFGTLDAETLEVVASTLETLAQGDRMVGVVTHVTELAERVPVRFRVVRNARTSTVVREGLSAAETGLTAETGQP</sequence>
<evidence type="ECO:0000313" key="8">
    <source>
        <dbReference type="Proteomes" id="UP000460272"/>
    </source>
</evidence>
<dbReference type="InterPro" id="IPR027417">
    <property type="entry name" value="P-loop_NTPase"/>
</dbReference>
<evidence type="ECO:0000313" key="7">
    <source>
        <dbReference type="EMBL" id="TVZ00889.1"/>
    </source>
</evidence>
<dbReference type="GO" id="GO:0016887">
    <property type="term" value="F:ATP hydrolysis activity"/>
    <property type="evidence" value="ECO:0007669"/>
    <property type="project" value="InterPro"/>
</dbReference>
<accession>A0A6P2BP83</accession>
<feature type="coiled-coil region" evidence="4">
    <location>
        <begin position="844"/>
        <end position="878"/>
    </location>
</feature>
<dbReference type="InterPro" id="IPR038729">
    <property type="entry name" value="Rad50/SbcC_AAA"/>
</dbReference>
<feature type="region of interest" description="Disordered" evidence="5">
    <location>
        <begin position="620"/>
        <end position="648"/>
    </location>
</feature>
<dbReference type="Pfam" id="PF13476">
    <property type="entry name" value="AAA_23"/>
    <property type="match status" value="1"/>
</dbReference>
<feature type="compositionally biased region" description="Basic and acidic residues" evidence="5">
    <location>
        <begin position="665"/>
        <end position="674"/>
    </location>
</feature>
<proteinExistence type="inferred from homology"/>
<dbReference type="GO" id="GO:0006302">
    <property type="term" value="P:double-strand break repair"/>
    <property type="evidence" value="ECO:0007669"/>
    <property type="project" value="InterPro"/>
</dbReference>
<keyword evidence="4" id="KW-0175">Coiled coil</keyword>
<reference evidence="7 8" key="1">
    <citation type="submission" date="2018-11" db="EMBL/GenBank/DDBJ databases">
        <title>Trebonia kvetii gen.nov., sp.nov., a novel acidophilic actinobacterium, and proposal of the new actinobacterial family Treboniaceae fam. nov.</title>
        <authorList>
            <person name="Rapoport D."/>
            <person name="Sagova-Mareckova M."/>
            <person name="Sedlacek I."/>
            <person name="Provaznik J."/>
            <person name="Kralova S."/>
            <person name="Pavlinic D."/>
            <person name="Benes V."/>
            <person name="Kopecky J."/>
        </authorList>
    </citation>
    <scope>NUCLEOTIDE SEQUENCE [LARGE SCALE GENOMIC DNA]</scope>
    <source>
        <strain evidence="7 8">15Tr583</strain>
    </source>
</reference>
<dbReference type="Proteomes" id="UP000460272">
    <property type="component" value="Unassembled WGS sequence"/>
</dbReference>
<comment type="caution">
    <text evidence="7">The sequence shown here is derived from an EMBL/GenBank/DDBJ whole genome shotgun (WGS) entry which is preliminary data.</text>
</comment>
<evidence type="ECO:0000259" key="6">
    <source>
        <dbReference type="Pfam" id="PF13476"/>
    </source>
</evidence>
<dbReference type="RefSeq" id="WP_145860729.1">
    <property type="nucleotide sequence ID" value="NZ_RPFW01000008.1"/>
</dbReference>